<dbReference type="Pfam" id="PF02634">
    <property type="entry name" value="FdhD-NarQ"/>
    <property type="match status" value="1"/>
</dbReference>
<evidence type="ECO:0000256" key="1">
    <source>
        <dbReference type="ARBA" id="ARBA00022490"/>
    </source>
</evidence>
<dbReference type="Gene3D" id="3.10.20.10">
    <property type="match status" value="1"/>
</dbReference>
<gene>
    <name evidence="3 4" type="primary">fdhD</name>
    <name evidence="4" type="ORF">GCM10022421_26910</name>
</gene>
<comment type="function">
    <text evidence="3">Required for formate dehydrogenase (FDH) activity. Acts as a sulfur carrier protein that transfers sulfur from IscS to the molybdenum cofactor prior to its insertion into FDH.</text>
</comment>
<dbReference type="HAMAP" id="MF_00187">
    <property type="entry name" value="FdhD"/>
    <property type="match status" value="1"/>
</dbReference>
<dbReference type="EMBL" id="BAABDS010000039">
    <property type="protein sequence ID" value="GAA3717535.1"/>
    <property type="molecule type" value="Genomic_DNA"/>
</dbReference>
<keyword evidence="1 3" id="KW-0963">Cytoplasm</keyword>
<feature type="active site" description="Cysteine persulfide intermediate" evidence="3">
    <location>
        <position position="109"/>
    </location>
</feature>
<evidence type="ECO:0000313" key="5">
    <source>
        <dbReference type="Proteomes" id="UP001501479"/>
    </source>
</evidence>
<sequence>MSFCQPDALPGYQYVATTGGDAHALASEVPLAILLNGISHAVMMVTPCQLDEFITGFLVSEGIIKHPREIHDLEFHRQDQALEARVTLGNGAHYRWKEHRRSLAGRTGCGLCGIESLTQALPELPRLPAAPLPPESALLQLGRQLPDWQPLGQECGALHGAFFASLDGQILHGCEDVGRHNALDKLIGTLLHQKPPLAAGMVLMTSRCSIELVQKMARAGLSTLVTLAAPTELAVRQARRAGLNLLHLSRQQGPRVYSTSETEPHHD</sequence>
<comment type="caution">
    <text evidence="3">Lacks conserved residue(s) required for the propagation of feature annotation.</text>
</comment>
<evidence type="ECO:0000313" key="4">
    <source>
        <dbReference type="EMBL" id="GAA3717535.1"/>
    </source>
</evidence>
<dbReference type="SUPFAM" id="SSF53927">
    <property type="entry name" value="Cytidine deaminase-like"/>
    <property type="match status" value="1"/>
</dbReference>
<dbReference type="Gene3D" id="3.40.140.10">
    <property type="entry name" value="Cytidine Deaminase, domain 2"/>
    <property type="match status" value="1"/>
</dbReference>
<protein>
    <recommendedName>
        <fullName evidence="3">Sulfur carrier protein FdhD</fullName>
    </recommendedName>
</protein>
<organism evidence="4 5">
    <name type="scientific">Oceanisphaera sediminis</name>
    <dbReference type="NCBI Taxonomy" id="981381"/>
    <lineage>
        <taxon>Bacteria</taxon>
        <taxon>Pseudomonadati</taxon>
        <taxon>Pseudomonadota</taxon>
        <taxon>Gammaproteobacteria</taxon>
        <taxon>Aeromonadales</taxon>
        <taxon>Aeromonadaceae</taxon>
        <taxon>Oceanisphaera</taxon>
    </lineage>
</organism>
<dbReference type="PIRSF" id="PIRSF015626">
    <property type="entry name" value="FdhD"/>
    <property type="match status" value="1"/>
</dbReference>
<comment type="subcellular location">
    <subcellularLocation>
        <location evidence="3">Cytoplasm</location>
    </subcellularLocation>
</comment>
<dbReference type="InterPro" id="IPR016193">
    <property type="entry name" value="Cytidine_deaminase-like"/>
</dbReference>
<comment type="similarity">
    <text evidence="3">Belongs to the FdhD family.</text>
</comment>
<keyword evidence="2 3" id="KW-0501">Molybdenum cofactor biosynthesis</keyword>
<dbReference type="RefSeq" id="WP_344965424.1">
    <property type="nucleotide sequence ID" value="NZ_BAABDS010000039.1"/>
</dbReference>
<reference evidence="5" key="1">
    <citation type="journal article" date="2019" name="Int. J. Syst. Evol. Microbiol.">
        <title>The Global Catalogue of Microorganisms (GCM) 10K type strain sequencing project: providing services to taxonomists for standard genome sequencing and annotation.</title>
        <authorList>
            <consortium name="The Broad Institute Genomics Platform"/>
            <consortium name="The Broad Institute Genome Sequencing Center for Infectious Disease"/>
            <person name="Wu L."/>
            <person name="Ma J."/>
        </authorList>
    </citation>
    <scope>NUCLEOTIDE SEQUENCE [LARGE SCALE GENOMIC DNA]</scope>
    <source>
        <strain evidence="5">JCM 17329</strain>
    </source>
</reference>
<evidence type="ECO:0000256" key="2">
    <source>
        <dbReference type="ARBA" id="ARBA00023150"/>
    </source>
</evidence>
<name>A0ABP7EFR3_9GAMM</name>
<comment type="caution">
    <text evidence="4">The sequence shown here is derived from an EMBL/GenBank/DDBJ whole genome shotgun (WGS) entry which is preliminary data.</text>
</comment>
<dbReference type="PANTHER" id="PTHR30592">
    <property type="entry name" value="FORMATE DEHYDROGENASE"/>
    <property type="match status" value="1"/>
</dbReference>
<accession>A0ABP7EFR3</accession>
<keyword evidence="5" id="KW-1185">Reference proteome</keyword>
<dbReference type="PANTHER" id="PTHR30592:SF1">
    <property type="entry name" value="SULFUR CARRIER PROTEIN FDHD"/>
    <property type="match status" value="1"/>
</dbReference>
<dbReference type="Proteomes" id="UP001501479">
    <property type="component" value="Unassembled WGS sequence"/>
</dbReference>
<dbReference type="InterPro" id="IPR003786">
    <property type="entry name" value="FdhD"/>
</dbReference>
<dbReference type="NCBIfam" id="TIGR00129">
    <property type="entry name" value="fdhD_narQ"/>
    <property type="match status" value="1"/>
</dbReference>
<proteinExistence type="inferred from homology"/>
<evidence type="ECO:0000256" key="3">
    <source>
        <dbReference type="HAMAP-Rule" id="MF_00187"/>
    </source>
</evidence>